<dbReference type="PATRIC" id="fig|49338.4.peg.1704"/>
<sequence length="201" mass="22603">MKESQKKYRDALEHAKQEFAKRSFAKILELSGAAPYDESSLVLFYGGEHYRVWYPEGEISPCEDITDQILILQYLTEVCGVQPTGRWISFRELPGGNNHYGAFKLEAMDPIAEHFGNSPEKFESICQMLKGKKLAMGDIAYAIEVLPKLELALILWLADDEWPAKANLLYDATASMHLNTEGLEVMAINLVEKMIAKAASL</sequence>
<evidence type="ECO:0000259" key="1">
    <source>
        <dbReference type="Pfam" id="PF12654"/>
    </source>
</evidence>
<gene>
    <name evidence="2" type="ORF">DPCES_1584</name>
</gene>
<dbReference type="EMBL" id="LK996017">
    <property type="protein sequence ID" value="CDX01471.1"/>
    <property type="molecule type" value="Genomic_DNA"/>
</dbReference>
<dbReference type="Pfam" id="PF12654">
    <property type="entry name" value="DUF3786"/>
    <property type="match status" value="1"/>
</dbReference>
<organism evidence="2">
    <name type="scientific">Desulfitobacterium hafniense</name>
    <name type="common">Desulfitobacterium frappieri</name>
    <dbReference type="NCBI Taxonomy" id="49338"/>
    <lineage>
        <taxon>Bacteria</taxon>
        <taxon>Bacillati</taxon>
        <taxon>Bacillota</taxon>
        <taxon>Clostridia</taxon>
        <taxon>Eubacteriales</taxon>
        <taxon>Desulfitobacteriaceae</taxon>
        <taxon>Desulfitobacterium</taxon>
    </lineage>
</organism>
<accession>A0A098B0S3</accession>
<feature type="domain" description="DUF3786" evidence="1">
    <location>
        <begin position="27"/>
        <end position="191"/>
    </location>
</feature>
<reference evidence="2" key="1">
    <citation type="submission" date="2014-07" db="EMBL/GenBank/DDBJ databases">
        <authorList>
            <person name="Hornung V.Bastian."/>
        </authorList>
    </citation>
    <scope>NUCLEOTIDE SEQUENCE</scope>
    <source>
        <strain evidence="2">PCE-S</strain>
    </source>
</reference>
<dbReference type="RefSeq" id="WP_005816562.1">
    <property type="nucleotide sequence ID" value="NZ_CABKQQ010000060.1"/>
</dbReference>
<proteinExistence type="predicted"/>
<dbReference type="InterPro" id="IPR024264">
    <property type="entry name" value="DUF3786"/>
</dbReference>
<evidence type="ECO:0000313" key="2">
    <source>
        <dbReference type="EMBL" id="CDX01471.1"/>
    </source>
</evidence>
<protein>
    <submittedName>
        <fullName evidence="2">DUF3786 domain protein</fullName>
    </submittedName>
</protein>
<name>A0A098B0S3_DESHA</name>
<dbReference type="AlphaFoldDB" id="A0A098B0S3"/>